<evidence type="ECO:0000313" key="2">
    <source>
        <dbReference type="Proteomes" id="UP001501692"/>
    </source>
</evidence>
<reference evidence="2" key="1">
    <citation type="journal article" date="2019" name="Int. J. Syst. Evol. Microbiol.">
        <title>The Global Catalogue of Microorganisms (GCM) 10K type strain sequencing project: providing services to taxonomists for standard genome sequencing and annotation.</title>
        <authorList>
            <consortium name="The Broad Institute Genomics Platform"/>
            <consortium name="The Broad Institute Genome Sequencing Center for Infectious Disease"/>
            <person name="Wu L."/>
            <person name="Ma J."/>
        </authorList>
    </citation>
    <scope>NUCLEOTIDE SEQUENCE [LARGE SCALE GENOMIC DNA]</scope>
    <source>
        <strain evidence="2">JCM 18287</strain>
    </source>
</reference>
<keyword evidence="2" id="KW-1185">Reference proteome</keyword>
<protein>
    <recommendedName>
        <fullName evidence="3">Tetratricopeptide repeat protein</fullName>
    </recommendedName>
</protein>
<evidence type="ECO:0008006" key="3">
    <source>
        <dbReference type="Google" id="ProtNLM"/>
    </source>
</evidence>
<organism evidence="1 2">
    <name type="scientific">Algibacter aquimarinus</name>
    <dbReference type="NCBI Taxonomy" id="1136748"/>
    <lineage>
        <taxon>Bacteria</taxon>
        <taxon>Pseudomonadati</taxon>
        <taxon>Bacteroidota</taxon>
        <taxon>Flavobacteriia</taxon>
        <taxon>Flavobacteriales</taxon>
        <taxon>Flavobacteriaceae</taxon>
        <taxon>Algibacter</taxon>
    </lineage>
</organism>
<dbReference type="Proteomes" id="UP001501692">
    <property type="component" value="Unassembled WGS sequence"/>
</dbReference>
<accession>A0ABP9H5B6</accession>
<dbReference type="EMBL" id="BAABJK010000003">
    <property type="protein sequence ID" value="GAA4960287.1"/>
    <property type="molecule type" value="Genomic_DNA"/>
</dbReference>
<dbReference type="InterPro" id="IPR011990">
    <property type="entry name" value="TPR-like_helical_dom_sf"/>
</dbReference>
<dbReference type="SUPFAM" id="SSF48452">
    <property type="entry name" value="TPR-like"/>
    <property type="match status" value="1"/>
</dbReference>
<proteinExistence type="predicted"/>
<dbReference type="RefSeq" id="WP_345164238.1">
    <property type="nucleotide sequence ID" value="NZ_BAABJK010000003.1"/>
</dbReference>
<comment type="caution">
    <text evidence="1">The sequence shown here is derived from an EMBL/GenBank/DDBJ whole genome shotgun (WGS) entry which is preliminary data.</text>
</comment>
<gene>
    <name evidence="1" type="ORF">GCM10023315_05260</name>
</gene>
<name>A0ABP9H5B6_9FLAO</name>
<sequence>MIDLNTLISTLSAEEKQKLIVFLEKKNKRKDTKNIQLFKYLSKNTLTSQDICLKIYGTEKANSYHALRKRLYHSILDFIASISLQEENSTDMQIIKYVLAARKCLEYKQYKVAYKILDKAEVIASEHSLFPILSEIYHTKIQYAYANQTVSVEDIISKFKKNQQNHFLEDELNIVYAKVRQTLNNITFKGDIIDFQTLINNLFQEHNIELKESLSFKSLYQLMSIIGLSAFVTNDYLKTEPFLINTYKSIITSKQGQKSIYYHIQILYLIANTLFRNKKFEASLSYLEMMHVEMQLQRKKYYNTFKLKYHLLLALNYNYSNQQKKAINLLEPLISIKHNDTESLLDIYLSLIVFYFQKRAFKKANLLFSKFYHSDNWYTEKAGKEWIIKKNLIEILLHIELENIDLVESRLLSFKRTYFKYLKDIKQERVITYLSLVEVYYKKPEIVTTENFKNKVENAFEWIEKQREDIFVMSFYAWLKSKMEKKDLFEVTLNLVRDSKTID</sequence>
<dbReference type="Gene3D" id="1.25.40.10">
    <property type="entry name" value="Tetratricopeptide repeat domain"/>
    <property type="match status" value="1"/>
</dbReference>
<evidence type="ECO:0000313" key="1">
    <source>
        <dbReference type="EMBL" id="GAA4960287.1"/>
    </source>
</evidence>